<evidence type="ECO:0000256" key="3">
    <source>
        <dbReference type="ARBA" id="ARBA00023125"/>
    </source>
</evidence>
<dbReference type="CDD" id="cd14702">
    <property type="entry name" value="bZIP_plant_GBF1"/>
    <property type="match status" value="1"/>
</dbReference>
<organism evidence="8 9">
    <name type="scientific">Phaseolus coccineus</name>
    <name type="common">Scarlet runner bean</name>
    <name type="synonym">Phaseolus multiflorus</name>
    <dbReference type="NCBI Taxonomy" id="3886"/>
    <lineage>
        <taxon>Eukaryota</taxon>
        <taxon>Viridiplantae</taxon>
        <taxon>Streptophyta</taxon>
        <taxon>Embryophyta</taxon>
        <taxon>Tracheophyta</taxon>
        <taxon>Spermatophyta</taxon>
        <taxon>Magnoliopsida</taxon>
        <taxon>eudicotyledons</taxon>
        <taxon>Gunneridae</taxon>
        <taxon>Pentapetalae</taxon>
        <taxon>rosids</taxon>
        <taxon>fabids</taxon>
        <taxon>Fabales</taxon>
        <taxon>Fabaceae</taxon>
        <taxon>Papilionoideae</taxon>
        <taxon>50 kb inversion clade</taxon>
        <taxon>NPAAA clade</taxon>
        <taxon>indigoferoid/millettioid clade</taxon>
        <taxon>Phaseoleae</taxon>
        <taxon>Phaseolus</taxon>
    </lineage>
</organism>
<dbReference type="GO" id="GO:0005634">
    <property type="term" value="C:nucleus"/>
    <property type="evidence" value="ECO:0007669"/>
    <property type="project" value="UniProtKB-SubCell"/>
</dbReference>
<evidence type="ECO:0000313" key="9">
    <source>
        <dbReference type="Proteomes" id="UP001374584"/>
    </source>
</evidence>
<evidence type="ECO:0000256" key="4">
    <source>
        <dbReference type="ARBA" id="ARBA00023163"/>
    </source>
</evidence>
<dbReference type="PANTHER" id="PTHR45764">
    <property type="entry name" value="BZIP TRANSCRIPTION FACTOR 44"/>
    <property type="match status" value="1"/>
</dbReference>
<keyword evidence="4" id="KW-0804">Transcription</keyword>
<proteinExistence type="predicted"/>
<feature type="compositionally biased region" description="Polar residues" evidence="6">
    <location>
        <begin position="32"/>
        <end position="48"/>
    </location>
</feature>
<keyword evidence="5" id="KW-0539">Nucleus</keyword>
<dbReference type="GO" id="GO:0003700">
    <property type="term" value="F:DNA-binding transcription factor activity"/>
    <property type="evidence" value="ECO:0007669"/>
    <property type="project" value="InterPro"/>
</dbReference>
<dbReference type="Gene3D" id="1.20.5.170">
    <property type="match status" value="1"/>
</dbReference>
<evidence type="ECO:0000256" key="6">
    <source>
        <dbReference type="SAM" id="MobiDB-lite"/>
    </source>
</evidence>
<sequence>MTLANPMRRIRLLHSFSVIYETLIPLNLAKPPNSNTMASIQRPASSGSSEGGDPAVNERKRKRMESNRESARRSRMRKQKQLETLTEEAGRLQSENAALAQSIKAKEEAYVEMEAGNDIIRAQTIELADRLRFLNSILEIAEATGDLSVEIPQIPDPLFNPWQIPHPMMASPDMFLHGIQGLFAS</sequence>
<keyword evidence="2" id="KW-0805">Transcription regulation</keyword>
<dbReference type="GO" id="GO:0046982">
    <property type="term" value="F:protein heterodimerization activity"/>
    <property type="evidence" value="ECO:0007669"/>
    <property type="project" value="UniProtKB-ARBA"/>
</dbReference>
<dbReference type="PANTHER" id="PTHR45764:SF34">
    <property type="entry name" value="BZIP TRANSCRIPTION FACTOR 53"/>
    <property type="match status" value="1"/>
</dbReference>
<dbReference type="GO" id="GO:0045893">
    <property type="term" value="P:positive regulation of DNA-templated transcription"/>
    <property type="evidence" value="ECO:0007669"/>
    <property type="project" value="TreeGrafter"/>
</dbReference>
<name>A0AAN9QZE0_PHACN</name>
<comment type="caution">
    <text evidence="8">The sequence shown here is derived from an EMBL/GenBank/DDBJ whole genome shotgun (WGS) entry which is preliminary data.</text>
</comment>
<protein>
    <recommendedName>
        <fullName evidence="7">BZIP domain-containing protein</fullName>
    </recommendedName>
</protein>
<dbReference type="AlphaFoldDB" id="A0AAN9QZE0"/>
<gene>
    <name evidence="8" type="ORF">VNO80_15599</name>
</gene>
<feature type="domain" description="BZIP" evidence="7">
    <location>
        <begin position="57"/>
        <end position="104"/>
    </location>
</feature>
<keyword evidence="3" id="KW-0238">DNA-binding</keyword>
<dbReference type="SUPFAM" id="SSF57959">
    <property type="entry name" value="Leucine zipper domain"/>
    <property type="match status" value="1"/>
</dbReference>
<keyword evidence="9" id="KW-1185">Reference proteome</keyword>
<dbReference type="GO" id="GO:0000976">
    <property type="term" value="F:transcription cis-regulatory region binding"/>
    <property type="evidence" value="ECO:0007669"/>
    <property type="project" value="TreeGrafter"/>
</dbReference>
<evidence type="ECO:0000313" key="8">
    <source>
        <dbReference type="EMBL" id="KAK7356330.1"/>
    </source>
</evidence>
<dbReference type="PROSITE" id="PS50217">
    <property type="entry name" value="BZIP"/>
    <property type="match status" value="1"/>
</dbReference>
<evidence type="ECO:0000256" key="5">
    <source>
        <dbReference type="ARBA" id="ARBA00023242"/>
    </source>
</evidence>
<feature type="region of interest" description="Disordered" evidence="6">
    <location>
        <begin position="30"/>
        <end position="89"/>
    </location>
</feature>
<evidence type="ECO:0000259" key="7">
    <source>
        <dbReference type="PROSITE" id="PS50217"/>
    </source>
</evidence>
<evidence type="ECO:0000256" key="2">
    <source>
        <dbReference type="ARBA" id="ARBA00023015"/>
    </source>
</evidence>
<dbReference type="InterPro" id="IPR046347">
    <property type="entry name" value="bZIP_sf"/>
</dbReference>
<dbReference type="InterPro" id="IPR045314">
    <property type="entry name" value="bZIP_plant_GBF1"/>
</dbReference>
<accession>A0AAN9QZE0</accession>
<dbReference type="InterPro" id="IPR004827">
    <property type="entry name" value="bZIP"/>
</dbReference>
<evidence type="ECO:0000256" key="1">
    <source>
        <dbReference type="ARBA" id="ARBA00004123"/>
    </source>
</evidence>
<dbReference type="Proteomes" id="UP001374584">
    <property type="component" value="Unassembled WGS sequence"/>
</dbReference>
<reference evidence="8 9" key="1">
    <citation type="submission" date="2024-01" db="EMBL/GenBank/DDBJ databases">
        <title>The genomes of 5 underutilized Papilionoideae crops provide insights into root nodulation and disease resistanc.</title>
        <authorList>
            <person name="Jiang F."/>
        </authorList>
    </citation>
    <scope>NUCLEOTIDE SEQUENCE [LARGE SCALE GENOMIC DNA]</scope>
    <source>
        <strain evidence="8">JINMINGXINNONG_FW02</strain>
        <tissue evidence="8">Leaves</tissue>
    </source>
</reference>
<dbReference type="EMBL" id="JAYMYR010000006">
    <property type="protein sequence ID" value="KAK7356330.1"/>
    <property type="molecule type" value="Genomic_DNA"/>
</dbReference>
<comment type="subcellular location">
    <subcellularLocation>
        <location evidence="1">Nucleus</location>
    </subcellularLocation>
</comment>
<dbReference type="SMART" id="SM00338">
    <property type="entry name" value="BRLZ"/>
    <property type="match status" value="1"/>
</dbReference>
<dbReference type="FunFam" id="1.20.5.170:FF:000020">
    <property type="entry name" value="BZIP transcription factor"/>
    <property type="match status" value="1"/>
</dbReference>
<dbReference type="Pfam" id="PF00170">
    <property type="entry name" value="bZIP_1"/>
    <property type="match status" value="1"/>
</dbReference>
<dbReference type="PROSITE" id="PS00036">
    <property type="entry name" value="BZIP_BASIC"/>
    <property type="match status" value="1"/>
</dbReference>